<dbReference type="EMBL" id="CP000804">
    <property type="protein sequence ID" value="ABU58345.1"/>
    <property type="molecule type" value="Genomic_DNA"/>
</dbReference>
<accession>A7NLG2</accession>
<reference evidence="2 3" key="1">
    <citation type="submission" date="2007-08" db="EMBL/GenBank/DDBJ databases">
        <title>Complete sequence of Roseiflexus castenholzii DSM 13941.</title>
        <authorList>
            <consortium name="US DOE Joint Genome Institute"/>
            <person name="Copeland A."/>
            <person name="Lucas S."/>
            <person name="Lapidus A."/>
            <person name="Barry K."/>
            <person name="Glavina del Rio T."/>
            <person name="Dalin E."/>
            <person name="Tice H."/>
            <person name="Pitluck S."/>
            <person name="Thompson L.S."/>
            <person name="Brettin T."/>
            <person name="Bruce D."/>
            <person name="Detter J.C."/>
            <person name="Han C."/>
            <person name="Tapia R."/>
            <person name="Schmutz J."/>
            <person name="Larimer F."/>
            <person name="Land M."/>
            <person name="Hauser L."/>
            <person name="Kyrpides N."/>
            <person name="Mikhailova N."/>
            <person name="Bryant D.A."/>
            <person name="Hanada S."/>
            <person name="Tsukatani Y."/>
            <person name="Richardson P."/>
        </authorList>
    </citation>
    <scope>NUCLEOTIDE SEQUENCE [LARGE SCALE GENOMIC DNA]</scope>
    <source>
        <strain evidence="3">DSM 13941 / HLO8</strain>
    </source>
</reference>
<name>A7NLG2_ROSCS</name>
<sequence length="200" mass="21866">MVTGNWWHRVSAARPARRRRRPAPRRSRQPLAAQVARRHRLADERARSPIRSAALPPHDHRNTHAFPTTEPAGTAPQPEPLINAIPLPPAIAPDSAHLALTALRVAGRLVPLLLLALATRIDTHDATRVLGDQSAHALAAWLEAWGRRPVVQFFRASGDHIFDATILQYLLADALTAALASDTTLAHEAARLLRPAEAHS</sequence>
<evidence type="ECO:0000313" key="3">
    <source>
        <dbReference type="Proteomes" id="UP000000263"/>
    </source>
</evidence>
<evidence type="ECO:0000256" key="1">
    <source>
        <dbReference type="SAM" id="MobiDB-lite"/>
    </source>
</evidence>
<protein>
    <submittedName>
        <fullName evidence="2">Uncharacterized protein</fullName>
    </submittedName>
</protein>
<dbReference type="KEGG" id="rca:Rcas_2262"/>
<evidence type="ECO:0000313" key="2">
    <source>
        <dbReference type="EMBL" id="ABU58345.1"/>
    </source>
</evidence>
<dbReference type="HOGENOM" id="CLU_1365338_0_0_0"/>
<dbReference type="Proteomes" id="UP000000263">
    <property type="component" value="Chromosome"/>
</dbReference>
<dbReference type="RefSeq" id="WP_012120769.1">
    <property type="nucleotide sequence ID" value="NC_009767.1"/>
</dbReference>
<feature type="compositionally biased region" description="Basic residues" evidence="1">
    <location>
        <begin position="15"/>
        <end position="28"/>
    </location>
</feature>
<dbReference type="AlphaFoldDB" id="A7NLG2"/>
<organism evidence="2 3">
    <name type="scientific">Roseiflexus castenholzii (strain DSM 13941 / HLO8)</name>
    <dbReference type="NCBI Taxonomy" id="383372"/>
    <lineage>
        <taxon>Bacteria</taxon>
        <taxon>Bacillati</taxon>
        <taxon>Chloroflexota</taxon>
        <taxon>Chloroflexia</taxon>
        <taxon>Chloroflexales</taxon>
        <taxon>Roseiflexineae</taxon>
        <taxon>Roseiflexaceae</taxon>
        <taxon>Roseiflexus</taxon>
    </lineage>
</organism>
<proteinExistence type="predicted"/>
<feature type="region of interest" description="Disordered" evidence="1">
    <location>
        <begin position="1"/>
        <end position="73"/>
    </location>
</feature>
<gene>
    <name evidence="2" type="ordered locus">Rcas_2262</name>
</gene>
<keyword evidence="3" id="KW-1185">Reference proteome</keyword>